<dbReference type="PANTHER" id="PTHR19971">
    <property type="entry name" value="SIGNAL-REGULATORY PROTEIN BETA"/>
    <property type="match status" value="1"/>
</dbReference>
<name>A0A8D0HT94_SPHPU</name>
<dbReference type="FunFam" id="2.60.40.10:FF:000295">
    <property type="entry name" value="Tyrosine-protein phosphatase non-receptor type substrate 1"/>
    <property type="match status" value="1"/>
</dbReference>
<accession>A0A8D0HT94</accession>
<protein>
    <recommendedName>
        <fullName evidence="8">Ig-like domain-containing protein</fullName>
    </recommendedName>
</protein>
<dbReference type="InterPro" id="IPR007110">
    <property type="entry name" value="Ig-like_dom"/>
</dbReference>
<evidence type="ECO:0000256" key="4">
    <source>
        <dbReference type="ARBA" id="ARBA00023319"/>
    </source>
</evidence>
<feature type="chain" id="PRO_5034046489" description="Ig-like domain-containing protein" evidence="7">
    <location>
        <begin position="28"/>
        <end position="299"/>
    </location>
</feature>
<evidence type="ECO:0000313" key="9">
    <source>
        <dbReference type="Ensembl" id="ENSSPUP00000024280.1"/>
    </source>
</evidence>
<dbReference type="PROSITE" id="PS50835">
    <property type="entry name" value="IG_LIKE"/>
    <property type="match status" value="1"/>
</dbReference>
<reference evidence="9" key="2">
    <citation type="submission" date="2025-09" db="UniProtKB">
        <authorList>
            <consortium name="Ensembl"/>
        </authorList>
    </citation>
    <scope>IDENTIFICATION</scope>
</reference>
<keyword evidence="3" id="KW-0325">Glycoprotein</keyword>
<dbReference type="Pfam" id="PF07686">
    <property type="entry name" value="V-set"/>
    <property type="match status" value="1"/>
</dbReference>
<evidence type="ECO:0000259" key="8">
    <source>
        <dbReference type="PROSITE" id="PS50835"/>
    </source>
</evidence>
<dbReference type="AlphaFoldDB" id="A0A8D0HT94"/>
<proteinExistence type="predicted"/>
<feature type="compositionally biased region" description="Polar residues" evidence="5">
    <location>
        <begin position="276"/>
        <end position="287"/>
    </location>
</feature>
<dbReference type="InterPro" id="IPR013106">
    <property type="entry name" value="Ig_V-set"/>
</dbReference>
<evidence type="ECO:0000256" key="3">
    <source>
        <dbReference type="ARBA" id="ARBA00023180"/>
    </source>
</evidence>
<evidence type="ECO:0000256" key="6">
    <source>
        <dbReference type="SAM" id="Phobius"/>
    </source>
</evidence>
<feature type="domain" description="Ig-like" evidence="8">
    <location>
        <begin position="12"/>
        <end position="116"/>
    </location>
</feature>
<sequence length="299" mass="31905">MGTSGVLSVAVPLLSLLAGLSLRGSLGAGGKELEVLQPQAPVRVSPGQNFTLNCSVTEMVPLGGTGWFKGSGRDQKTIYTDKKPIPRTTRIFPGSNTDFTIRISEARPEDTGTYYCVKFRKVADGSDEEYKRGPGTVVSVADGVTDAAVGTACALIILLLLLVAVGVYLIKRRGRSPDAARLQAPSPDNLKTPNQAKADQMVLYADLHHSGHRQTRPQKTAPEKSCEYAVIQVTRSVARERDAASKKDLGSGAQLKEELSSERSQKAEAAALSRMHPSSPQKGSSPATDRKNALTHTVP</sequence>
<evidence type="ECO:0000256" key="5">
    <source>
        <dbReference type="SAM" id="MobiDB-lite"/>
    </source>
</evidence>
<dbReference type="SUPFAM" id="SSF48726">
    <property type="entry name" value="Immunoglobulin"/>
    <property type="match status" value="1"/>
</dbReference>
<dbReference type="InterPro" id="IPR003599">
    <property type="entry name" value="Ig_sub"/>
</dbReference>
<keyword evidence="6" id="KW-1133">Transmembrane helix</keyword>
<keyword evidence="10" id="KW-1185">Reference proteome</keyword>
<evidence type="ECO:0000313" key="10">
    <source>
        <dbReference type="Proteomes" id="UP000694392"/>
    </source>
</evidence>
<keyword evidence="2" id="KW-1015">Disulfide bond</keyword>
<dbReference type="InterPro" id="IPR036179">
    <property type="entry name" value="Ig-like_dom_sf"/>
</dbReference>
<evidence type="ECO:0000256" key="2">
    <source>
        <dbReference type="ARBA" id="ARBA00023157"/>
    </source>
</evidence>
<feature type="transmembrane region" description="Helical" evidence="6">
    <location>
        <begin position="147"/>
        <end position="170"/>
    </location>
</feature>
<keyword evidence="1 7" id="KW-0732">Signal</keyword>
<feature type="compositionally biased region" description="Basic and acidic residues" evidence="5">
    <location>
        <begin position="239"/>
        <end position="266"/>
    </location>
</feature>
<reference evidence="9" key="1">
    <citation type="submission" date="2025-08" db="UniProtKB">
        <authorList>
            <consortium name="Ensembl"/>
        </authorList>
    </citation>
    <scope>IDENTIFICATION</scope>
</reference>
<keyword evidence="6" id="KW-0812">Transmembrane</keyword>
<dbReference type="SMART" id="SM00409">
    <property type="entry name" value="IG"/>
    <property type="match status" value="1"/>
</dbReference>
<dbReference type="Proteomes" id="UP000694392">
    <property type="component" value="Unplaced"/>
</dbReference>
<keyword evidence="4" id="KW-0393">Immunoglobulin domain</keyword>
<feature type="signal peptide" evidence="7">
    <location>
        <begin position="1"/>
        <end position="27"/>
    </location>
</feature>
<feature type="region of interest" description="Disordered" evidence="5">
    <location>
        <begin position="239"/>
        <end position="299"/>
    </location>
</feature>
<keyword evidence="6" id="KW-0472">Membrane</keyword>
<dbReference type="GeneTree" id="ENSGT00960000186656"/>
<dbReference type="InterPro" id="IPR013783">
    <property type="entry name" value="Ig-like_fold"/>
</dbReference>
<dbReference type="OMA" id="TDFTIFI"/>
<dbReference type="InterPro" id="IPR051755">
    <property type="entry name" value="Ig-like_CS_Receptor"/>
</dbReference>
<evidence type="ECO:0000256" key="1">
    <source>
        <dbReference type="ARBA" id="ARBA00022729"/>
    </source>
</evidence>
<dbReference type="Ensembl" id="ENSSPUT00000025914.1">
    <property type="protein sequence ID" value="ENSSPUP00000024280.1"/>
    <property type="gene ID" value="ENSSPUG00000018621.1"/>
</dbReference>
<organism evidence="9 10">
    <name type="scientific">Sphenodon punctatus</name>
    <name type="common">Tuatara</name>
    <name type="synonym">Hatteria punctata</name>
    <dbReference type="NCBI Taxonomy" id="8508"/>
    <lineage>
        <taxon>Eukaryota</taxon>
        <taxon>Metazoa</taxon>
        <taxon>Chordata</taxon>
        <taxon>Craniata</taxon>
        <taxon>Vertebrata</taxon>
        <taxon>Euteleostomi</taxon>
        <taxon>Lepidosauria</taxon>
        <taxon>Sphenodontia</taxon>
        <taxon>Sphenodontidae</taxon>
        <taxon>Sphenodon</taxon>
    </lineage>
</organism>
<evidence type="ECO:0000256" key="7">
    <source>
        <dbReference type="SAM" id="SignalP"/>
    </source>
</evidence>
<dbReference type="Gene3D" id="2.60.40.10">
    <property type="entry name" value="Immunoglobulins"/>
    <property type="match status" value="1"/>
</dbReference>